<proteinExistence type="predicted"/>
<evidence type="ECO:0000313" key="2">
    <source>
        <dbReference type="Proteomes" id="UP001432292"/>
    </source>
</evidence>
<reference evidence="1" key="1">
    <citation type="submission" date="2022-10" db="EMBL/GenBank/DDBJ databases">
        <title>The complete genomes of actinobacterial strains from the NBC collection.</title>
        <authorList>
            <person name="Joergensen T.S."/>
            <person name="Alvarez Arevalo M."/>
            <person name="Sterndorff E.B."/>
            <person name="Faurdal D."/>
            <person name="Vuksanovic O."/>
            <person name="Mourched A.-S."/>
            <person name="Charusanti P."/>
            <person name="Shaw S."/>
            <person name="Blin K."/>
            <person name="Weber T."/>
        </authorList>
    </citation>
    <scope>NUCLEOTIDE SEQUENCE</scope>
    <source>
        <strain evidence="1">NBC_01256</strain>
    </source>
</reference>
<accession>A0ABZ1VMG1</accession>
<protein>
    <submittedName>
        <fullName evidence="1">Uncharacterized protein</fullName>
    </submittedName>
</protein>
<keyword evidence="2" id="KW-1185">Reference proteome</keyword>
<dbReference type="RefSeq" id="WP_159481694.1">
    <property type="nucleotide sequence ID" value="NZ_BAAATH010000001.1"/>
</dbReference>
<dbReference type="EMBL" id="CP108473">
    <property type="protein sequence ID" value="WUS24411.1"/>
    <property type="molecule type" value="Genomic_DNA"/>
</dbReference>
<sequence length="142" mass="16653">MADTEWWPFSRSRRKALISEVGMFSRRFRPSSIPHFFSEVGGVGKFFGSCLNVEFIDDVPVYKSHIVRNPKSPDARNLREALEYLLRERSATVEDWYELTRVNFWRDDLLYGYLQDLCDYFYGDRKEPPDSPDDVPPPGYGV</sequence>
<dbReference type="Proteomes" id="UP001432292">
    <property type="component" value="Chromosome"/>
</dbReference>
<name>A0ABZ1VMG1_9ACTN</name>
<gene>
    <name evidence="1" type="ORF">OG727_20180</name>
</gene>
<evidence type="ECO:0000313" key="1">
    <source>
        <dbReference type="EMBL" id="WUS24411.1"/>
    </source>
</evidence>
<organism evidence="1 2">
    <name type="scientific">Streptomyces caniferus</name>
    <dbReference type="NCBI Taxonomy" id="285557"/>
    <lineage>
        <taxon>Bacteria</taxon>
        <taxon>Bacillati</taxon>
        <taxon>Actinomycetota</taxon>
        <taxon>Actinomycetes</taxon>
        <taxon>Kitasatosporales</taxon>
        <taxon>Streptomycetaceae</taxon>
        <taxon>Streptomyces</taxon>
    </lineage>
</organism>